<feature type="region of interest" description="Disordered" evidence="1">
    <location>
        <begin position="721"/>
        <end position="746"/>
    </location>
</feature>
<evidence type="ECO:0000313" key="3">
    <source>
        <dbReference type="Proteomes" id="UP000241890"/>
    </source>
</evidence>
<dbReference type="InParanoid" id="A0A2R5GJ59"/>
<feature type="compositionally biased region" description="Basic residues" evidence="1">
    <location>
        <begin position="32"/>
        <end position="48"/>
    </location>
</feature>
<dbReference type="InterPro" id="IPR016035">
    <property type="entry name" value="Acyl_Trfase/lysoPLipase"/>
</dbReference>
<keyword evidence="3" id="KW-1185">Reference proteome</keyword>
<feature type="region of interest" description="Disordered" evidence="1">
    <location>
        <begin position="96"/>
        <end position="121"/>
    </location>
</feature>
<dbReference type="GO" id="GO:0046475">
    <property type="term" value="P:glycerophospholipid catabolic process"/>
    <property type="evidence" value="ECO:0007669"/>
    <property type="project" value="TreeGrafter"/>
</dbReference>
<organism evidence="2 3">
    <name type="scientific">Hondaea fermentalgiana</name>
    <dbReference type="NCBI Taxonomy" id="2315210"/>
    <lineage>
        <taxon>Eukaryota</taxon>
        <taxon>Sar</taxon>
        <taxon>Stramenopiles</taxon>
        <taxon>Bigyra</taxon>
        <taxon>Labyrinthulomycetes</taxon>
        <taxon>Thraustochytrida</taxon>
        <taxon>Thraustochytriidae</taxon>
        <taxon>Hondaea</taxon>
    </lineage>
</organism>
<proteinExistence type="predicted"/>
<name>A0A2R5GJ59_9STRA</name>
<dbReference type="Gene3D" id="3.40.1090.10">
    <property type="entry name" value="Cytosolic phospholipase A2 catalytic domain"/>
    <property type="match status" value="1"/>
</dbReference>
<sequence length="940" mass="106322">MPNRHSARSLVSTDLDLSGAELFADDDDTRLTRRSRGKSLRQHRRSRKIPPPVADDDSDSGIDEDTEEDAASARQEKSHVRQIEKVLELEDELQSLEQSKGQAPKPAVRKRRASKRVSARQSPEDWLLQGYLKKGEWRAPTQCGCFPVRERQYKDKFAAIDVESSALVYAKTRHMIVNETSKRIPFADIARVELEGPDSNKFRVFIKQIAQERHKSREYYSWAAVDHASAQQWIDALSHATFLHATVYQVGPTGTFPEAELGVRPLTAICISGGGARSHTATCGTLRALQHLQLLNTKDVNYMSTVSGSAWATSIYMFYQEGAETDDELLGPRTSLNDLHLDYLSDQVMAPILKPATVDLWRKAESLFWSTNTHEWWERTVAEIYLEPFGLNDDYSFGHPDMAAALQAQNHYLANVRLAHKNRPFWIANAAILGPQWALAGDLFPIQFTPMYSGSPFKRKMHLRGLQERKRHEDVYIGGTMIDSFAFGSDTPLSAPKPKRPSLKDGLADGFADGLKESAKVITNAATEMVTSVFATLESLVKDHPEQMHRGVSKRSVMVAYPDQPLTLRHAIGISSHAPAFIFKNSKFMERLNPRNKLWAPQVGRRGSGPTPDHPEEATEMDFADGGVIDNVGLLAMLQRQVRRVCVFVNSEIKVPLHRRKPRARSGRVTSLRKSLRRMSIRSRSSRSIGEKLKGRLDELHQTLGDEQQTAAKLAEHKAVFESSDSVGGEEEEEDDAESVNFDSSEASFDGGYESFLPEYEDWPQASVLPLFGIDVPIKGEFGVFSHNQVFRKGDIVNLLEQFQQAKVMGEPLIAEQTYEVLPNEWWGIKGGWDVTIMWVYLEKVRSFELQLPRETTEEIDKGRKGLFPHFPNYKTFGQKKGKWIEPALTTEQANLLAAQCEWTILHEADRFTSFFRDAEKDLQRRESRMVQNLHEKGFV</sequence>
<feature type="compositionally biased region" description="Low complexity" evidence="1">
    <location>
        <begin position="96"/>
        <end position="106"/>
    </location>
</feature>
<feature type="compositionally biased region" description="Acidic residues" evidence="1">
    <location>
        <begin position="728"/>
        <end position="738"/>
    </location>
</feature>
<evidence type="ECO:0000256" key="1">
    <source>
        <dbReference type="SAM" id="MobiDB-lite"/>
    </source>
</evidence>
<dbReference type="Proteomes" id="UP000241890">
    <property type="component" value="Unassembled WGS sequence"/>
</dbReference>
<reference evidence="2 3" key="1">
    <citation type="submission" date="2017-12" db="EMBL/GenBank/DDBJ databases">
        <title>Sequencing, de novo assembly and annotation of complete genome of a new Thraustochytrid species, strain FCC1311.</title>
        <authorList>
            <person name="Sedici K."/>
            <person name="Godart F."/>
            <person name="Aiese Cigliano R."/>
            <person name="Sanseverino W."/>
            <person name="Barakat M."/>
            <person name="Ortet P."/>
            <person name="Marechal E."/>
            <person name="Cagnac O."/>
            <person name="Amato A."/>
        </authorList>
    </citation>
    <scope>NUCLEOTIDE SEQUENCE [LARGE SCALE GENOMIC DNA]</scope>
</reference>
<dbReference type="EMBL" id="BEYU01000085">
    <property type="protein sequence ID" value="GBG30927.1"/>
    <property type="molecule type" value="Genomic_DNA"/>
</dbReference>
<dbReference type="SUPFAM" id="SSF52151">
    <property type="entry name" value="FabD/lysophospholipase-like"/>
    <property type="match status" value="1"/>
</dbReference>
<dbReference type="OrthoDB" id="4084751at2759"/>
<evidence type="ECO:0000313" key="2">
    <source>
        <dbReference type="EMBL" id="GBG30927.1"/>
    </source>
</evidence>
<dbReference type="AlphaFoldDB" id="A0A2R5GJ59"/>
<dbReference type="GO" id="GO:0004623">
    <property type="term" value="F:phospholipase A2 activity"/>
    <property type="evidence" value="ECO:0007669"/>
    <property type="project" value="TreeGrafter"/>
</dbReference>
<dbReference type="GO" id="GO:0005829">
    <property type="term" value="C:cytosol"/>
    <property type="evidence" value="ECO:0007669"/>
    <property type="project" value="TreeGrafter"/>
</dbReference>
<protein>
    <submittedName>
        <fullName evidence="2">Cytosolic phospholipase A2 zeta</fullName>
    </submittedName>
</protein>
<comment type="caution">
    <text evidence="2">The sequence shown here is derived from an EMBL/GenBank/DDBJ whole genome shotgun (WGS) entry which is preliminary data.</text>
</comment>
<feature type="region of interest" description="Disordered" evidence="1">
    <location>
        <begin position="1"/>
        <end position="79"/>
    </location>
</feature>
<dbReference type="PANTHER" id="PTHR10728:SF40">
    <property type="entry name" value="PATATIN FAMILY PROTEIN"/>
    <property type="match status" value="1"/>
</dbReference>
<dbReference type="PANTHER" id="PTHR10728">
    <property type="entry name" value="CYTOSOLIC PHOSPHOLIPASE A2"/>
    <property type="match status" value="1"/>
</dbReference>
<feature type="compositionally biased region" description="Basic residues" evidence="1">
    <location>
        <begin position="107"/>
        <end position="118"/>
    </location>
</feature>
<accession>A0A2R5GJ59</accession>
<feature type="compositionally biased region" description="Acidic residues" evidence="1">
    <location>
        <begin position="54"/>
        <end position="70"/>
    </location>
</feature>
<gene>
    <name evidence="2" type="ORF">FCC1311_027181</name>
</gene>